<dbReference type="RefSeq" id="WP_106305612.1">
    <property type="nucleotide sequence ID" value="NZ_PVWO01000162.1"/>
</dbReference>
<protein>
    <submittedName>
        <fullName evidence="2">Uncharacterized protein</fullName>
    </submittedName>
</protein>
<keyword evidence="3" id="KW-1185">Reference proteome</keyword>
<evidence type="ECO:0000313" key="2">
    <source>
        <dbReference type="EMBL" id="PSB55813.1"/>
    </source>
</evidence>
<keyword evidence="1" id="KW-1133">Transmembrane helix</keyword>
<organism evidence="2 3">
    <name type="scientific">Chamaesiphon polymorphus CCALA 037</name>
    <dbReference type="NCBI Taxonomy" id="2107692"/>
    <lineage>
        <taxon>Bacteria</taxon>
        <taxon>Bacillati</taxon>
        <taxon>Cyanobacteriota</taxon>
        <taxon>Cyanophyceae</taxon>
        <taxon>Gomontiellales</taxon>
        <taxon>Chamaesiphonaceae</taxon>
        <taxon>Chamaesiphon</taxon>
    </lineage>
</organism>
<keyword evidence="1" id="KW-0472">Membrane</keyword>
<gene>
    <name evidence="2" type="ORF">C7B77_13795</name>
</gene>
<dbReference type="OrthoDB" id="9852592at2"/>
<keyword evidence="1" id="KW-0812">Transmembrane</keyword>
<evidence type="ECO:0000256" key="1">
    <source>
        <dbReference type="SAM" id="Phobius"/>
    </source>
</evidence>
<evidence type="ECO:0000313" key="3">
    <source>
        <dbReference type="Proteomes" id="UP000238937"/>
    </source>
</evidence>
<dbReference type="AlphaFoldDB" id="A0A2T1GE56"/>
<reference evidence="2 3" key="1">
    <citation type="submission" date="2018-03" db="EMBL/GenBank/DDBJ databases">
        <title>The ancient ancestry and fast evolution of plastids.</title>
        <authorList>
            <person name="Moore K.R."/>
            <person name="Magnabosco C."/>
            <person name="Momper L."/>
            <person name="Gold D.A."/>
            <person name="Bosak T."/>
            <person name="Fournier G.P."/>
        </authorList>
    </citation>
    <scope>NUCLEOTIDE SEQUENCE [LARGE SCALE GENOMIC DNA]</scope>
    <source>
        <strain evidence="2 3">CCALA 037</strain>
    </source>
</reference>
<proteinExistence type="predicted"/>
<dbReference type="EMBL" id="PVWO01000162">
    <property type="protein sequence ID" value="PSB55813.1"/>
    <property type="molecule type" value="Genomic_DNA"/>
</dbReference>
<feature type="transmembrane region" description="Helical" evidence="1">
    <location>
        <begin position="22"/>
        <end position="42"/>
    </location>
</feature>
<sequence length="63" mass="6671">MESSAPSGKSITEPPPKKWGEFWGSAIAIFTLILPVAAIVHYSPASRVQVQSLPALPPAVLTE</sequence>
<accession>A0A2T1GE56</accession>
<comment type="caution">
    <text evidence="2">The sequence shown here is derived from an EMBL/GenBank/DDBJ whole genome shotgun (WGS) entry which is preliminary data.</text>
</comment>
<dbReference type="Proteomes" id="UP000238937">
    <property type="component" value="Unassembled WGS sequence"/>
</dbReference>
<name>A0A2T1GE56_9CYAN</name>